<dbReference type="NCBIfam" id="TIGR00231">
    <property type="entry name" value="small_GTP"/>
    <property type="match status" value="1"/>
</dbReference>
<dbReference type="Gene3D" id="3.40.50.300">
    <property type="entry name" value="P-loop containing nucleotide triphosphate hydrolases"/>
    <property type="match status" value="1"/>
</dbReference>
<sequence length="188" mass="21200">MPLKIVFCGDLSSGKTCMIYQFVNGVFMSNSTPTHVTSSISHSIEVFDNLLNLRIWETSGAREGRAILSYLSRGANAAVLVIDSSNPQGCDKKDDWMNLVKIKCPNSCRFYVCANKSDLECSVPLDDIEKWCEKSNYRFFRLSAKDTSSVRQVFNTIITDFLGINPNSLELTNNSENKEEEQSNFRII</sequence>
<comment type="caution">
    <text evidence="2">The sequence shown here is derived from an EMBL/GenBank/DDBJ whole genome shotgun (WGS) entry which is preliminary data.</text>
</comment>
<dbReference type="GO" id="GO:0003924">
    <property type="term" value="F:GTPase activity"/>
    <property type="evidence" value="ECO:0007669"/>
    <property type="project" value="InterPro"/>
</dbReference>
<reference evidence="2" key="1">
    <citation type="submission" date="2016-10" db="EMBL/GenBank/DDBJ databases">
        <authorList>
            <person name="Benchimol M."/>
            <person name="Almeida L.G."/>
            <person name="Vasconcelos A.T."/>
            <person name="Perreira-Neves A."/>
            <person name="Rosa I.A."/>
            <person name="Tasca T."/>
            <person name="Bogo M.R."/>
            <person name="de Souza W."/>
        </authorList>
    </citation>
    <scope>NUCLEOTIDE SEQUENCE [LARGE SCALE GENOMIC DNA]</scope>
    <source>
        <strain evidence="2">K</strain>
    </source>
</reference>
<dbReference type="PRINTS" id="PR00449">
    <property type="entry name" value="RASTRNSFRMNG"/>
</dbReference>
<dbReference type="GO" id="GO:0005525">
    <property type="term" value="F:GTP binding"/>
    <property type="evidence" value="ECO:0007669"/>
    <property type="project" value="InterPro"/>
</dbReference>
<evidence type="ECO:0000313" key="2">
    <source>
        <dbReference type="EMBL" id="OHS94045.1"/>
    </source>
</evidence>
<dbReference type="InterPro" id="IPR005225">
    <property type="entry name" value="Small_GTP-bd"/>
</dbReference>
<dbReference type="GeneID" id="94847544"/>
<protein>
    <submittedName>
        <fullName evidence="2">Ras-related protein Rab-7b</fullName>
    </submittedName>
</protein>
<dbReference type="VEuPathDB" id="TrichDB:TRFO_39790"/>
<dbReference type="EMBL" id="MLAK01001355">
    <property type="protein sequence ID" value="OHS94045.1"/>
    <property type="molecule type" value="Genomic_DNA"/>
</dbReference>
<gene>
    <name evidence="2" type="primary">Rab7b</name>
    <name evidence="2" type="ORF">TRFO_39790</name>
</gene>
<accession>A0A1J4J9E6</accession>
<comment type="similarity">
    <text evidence="1">Belongs to the small GTPase superfamily. Rab family.</text>
</comment>
<dbReference type="Proteomes" id="UP000179807">
    <property type="component" value="Unassembled WGS sequence"/>
</dbReference>
<dbReference type="PROSITE" id="PS51419">
    <property type="entry name" value="RAB"/>
    <property type="match status" value="1"/>
</dbReference>
<dbReference type="Pfam" id="PF00071">
    <property type="entry name" value="Ras"/>
    <property type="match status" value="1"/>
</dbReference>
<dbReference type="InterPro" id="IPR050209">
    <property type="entry name" value="Rab_GTPases_membrane_traffic"/>
</dbReference>
<organism evidence="2 3">
    <name type="scientific">Tritrichomonas foetus</name>
    <dbReference type="NCBI Taxonomy" id="1144522"/>
    <lineage>
        <taxon>Eukaryota</taxon>
        <taxon>Metamonada</taxon>
        <taxon>Parabasalia</taxon>
        <taxon>Tritrichomonadida</taxon>
        <taxon>Tritrichomonadidae</taxon>
        <taxon>Tritrichomonas</taxon>
    </lineage>
</organism>
<dbReference type="RefSeq" id="XP_068347182.1">
    <property type="nucleotide sequence ID" value="XM_068512840.1"/>
</dbReference>
<keyword evidence="3" id="KW-1185">Reference proteome</keyword>
<name>A0A1J4J9E6_9EUKA</name>
<dbReference type="CDD" id="cd00154">
    <property type="entry name" value="Rab"/>
    <property type="match status" value="1"/>
</dbReference>
<dbReference type="InterPro" id="IPR027417">
    <property type="entry name" value="P-loop_NTPase"/>
</dbReference>
<dbReference type="InterPro" id="IPR001806">
    <property type="entry name" value="Small_GTPase"/>
</dbReference>
<dbReference type="SMART" id="SM00175">
    <property type="entry name" value="RAB"/>
    <property type="match status" value="1"/>
</dbReference>
<dbReference type="SMART" id="SM00173">
    <property type="entry name" value="RAS"/>
    <property type="match status" value="1"/>
</dbReference>
<dbReference type="AlphaFoldDB" id="A0A1J4J9E6"/>
<proteinExistence type="inferred from homology"/>
<dbReference type="PANTHER" id="PTHR47979">
    <property type="entry name" value="DRAB11-RELATED"/>
    <property type="match status" value="1"/>
</dbReference>
<evidence type="ECO:0000256" key="1">
    <source>
        <dbReference type="ARBA" id="ARBA00006270"/>
    </source>
</evidence>
<dbReference type="SUPFAM" id="SSF52540">
    <property type="entry name" value="P-loop containing nucleoside triphosphate hydrolases"/>
    <property type="match status" value="1"/>
</dbReference>
<evidence type="ECO:0000313" key="3">
    <source>
        <dbReference type="Proteomes" id="UP000179807"/>
    </source>
</evidence>